<dbReference type="GO" id="GO:0046872">
    <property type="term" value="F:metal ion binding"/>
    <property type="evidence" value="ECO:0007669"/>
    <property type="project" value="UniProtKB-KW"/>
</dbReference>
<dbReference type="AlphaFoldDB" id="A0ABD0M303"/>
<keyword evidence="2 3" id="KW-0408">Iron</keyword>
<proteinExistence type="inferred from homology"/>
<keyword evidence="3" id="KW-0503">Monooxygenase</keyword>
<dbReference type="Pfam" id="PF00067">
    <property type="entry name" value="p450"/>
    <property type="match status" value="1"/>
</dbReference>
<feature type="binding site" description="axial binding residue" evidence="2">
    <location>
        <position position="324"/>
    </location>
    <ligand>
        <name>heme</name>
        <dbReference type="ChEBI" id="CHEBI:30413"/>
    </ligand>
    <ligandPart>
        <name>Fe</name>
        <dbReference type="ChEBI" id="CHEBI:18248"/>
    </ligandPart>
</feature>
<dbReference type="PROSITE" id="PS00086">
    <property type="entry name" value="CYTOCHROME_P450"/>
    <property type="match status" value="1"/>
</dbReference>
<accession>A0ABD0M303</accession>
<organism evidence="4 5">
    <name type="scientific">Batillaria attramentaria</name>
    <dbReference type="NCBI Taxonomy" id="370345"/>
    <lineage>
        <taxon>Eukaryota</taxon>
        <taxon>Metazoa</taxon>
        <taxon>Spiralia</taxon>
        <taxon>Lophotrochozoa</taxon>
        <taxon>Mollusca</taxon>
        <taxon>Gastropoda</taxon>
        <taxon>Caenogastropoda</taxon>
        <taxon>Sorbeoconcha</taxon>
        <taxon>Cerithioidea</taxon>
        <taxon>Batillariidae</taxon>
        <taxon>Batillaria</taxon>
    </lineage>
</organism>
<evidence type="ECO:0008006" key="6">
    <source>
        <dbReference type="Google" id="ProtNLM"/>
    </source>
</evidence>
<evidence type="ECO:0000256" key="3">
    <source>
        <dbReference type="RuleBase" id="RU000461"/>
    </source>
</evidence>
<evidence type="ECO:0000256" key="2">
    <source>
        <dbReference type="PIRSR" id="PIRSR602401-1"/>
    </source>
</evidence>
<dbReference type="PANTHER" id="PTHR24291">
    <property type="entry name" value="CYTOCHROME P450 FAMILY 4"/>
    <property type="match status" value="1"/>
</dbReference>
<keyword evidence="5" id="KW-1185">Reference proteome</keyword>
<evidence type="ECO:0000256" key="1">
    <source>
        <dbReference type="ARBA" id="ARBA00010617"/>
    </source>
</evidence>
<evidence type="ECO:0000313" key="4">
    <source>
        <dbReference type="EMBL" id="KAK7506002.1"/>
    </source>
</evidence>
<dbReference type="GO" id="GO:0004497">
    <property type="term" value="F:monooxygenase activity"/>
    <property type="evidence" value="ECO:0007669"/>
    <property type="project" value="UniProtKB-KW"/>
</dbReference>
<name>A0ABD0M303_9CAEN</name>
<keyword evidence="2 3" id="KW-0349">Heme</keyword>
<dbReference type="InterPro" id="IPR001128">
    <property type="entry name" value="Cyt_P450"/>
</dbReference>
<gene>
    <name evidence="4" type="ORF">BaRGS_00002724</name>
</gene>
<reference evidence="4 5" key="1">
    <citation type="journal article" date="2023" name="Sci. Data">
        <title>Genome assembly of the Korean intertidal mud-creeper Batillaria attramentaria.</title>
        <authorList>
            <person name="Patra A.K."/>
            <person name="Ho P.T."/>
            <person name="Jun S."/>
            <person name="Lee S.J."/>
            <person name="Kim Y."/>
            <person name="Won Y.J."/>
        </authorList>
    </citation>
    <scope>NUCLEOTIDE SEQUENCE [LARGE SCALE GENOMIC DNA]</scope>
    <source>
        <strain evidence="4">Wonlab-2016</strain>
    </source>
</reference>
<protein>
    <recommendedName>
        <fullName evidence="6">Cytochrome P450</fullName>
    </recommendedName>
</protein>
<dbReference type="InterPro" id="IPR002401">
    <property type="entry name" value="Cyt_P450_E_grp-I"/>
</dbReference>
<keyword evidence="3" id="KW-0560">Oxidoreductase</keyword>
<evidence type="ECO:0000313" key="5">
    <source>
        <dbReference type="Proteomes" id="UP001519460"/>
    </source>
</evidence>
<comment type="cofactor">
    <cofactor evidence="2">
        <name>heme</name>
        <dbReference type="ChEBI" id="CHEBI:30413"/>
    </cofactor>
</comment>
<comment type="similarity">
    <text evidence="1 3">Belongs to the cytochrome P450 family.</text>
</comment>
<dbReference type="PRINTS" id="PR00385">
    <property type="entry name" value="P450"/>
</dbReference>
<feature type="non-terminal residue" evidence="4">
    <location>
        <position position="1"/>
    </location>
</feature>
<dbReference type="Proteomes" id="UP001519460">
    <property type="component" value="Unassembled WGS sequence"/>
</dbReference>
<dbReference type="SUPFAM" id="SSF48264">
    <property type="entry name" value="Cytochrome P450"/>
    <property type="match status" value="1"/>
</dbReference>
<dbReference type="InterPro" id="IPR050196">
    <property type="entry name" value="Cytochrome_P450_Monoox"/>
</dbReference>
<dbReference type="InterPro" id="IPR036396">
    <property type="entry name" value="Cyt_P450_sf"/>
</dbReference>
<comment type="caution">
    <text evidence="4">The sequence shown here is derived from an EMBL/GenBank/DDBJ whole genome shotgun (WGS) entry which is preliminary data.</text>
</comment>
<keyword evidence="2 3" id="KW-0479">Metal-binding</keyword>
<dbReference type="InterPro" id="IPR017972">
    <property type="entry name" value="Cyt_P450_CS"/>
</dbReference>
<dbReference type="PRINTS" id="PR00463">
    <property type="entry name" value="EP450I"/>
</dbReference>
<dbReference type="Gene3D" id="1.10.630.10">
    <property type="entry name" value="Cytochrome P450"/>
    <property type="match status" value="1"/>
</dbReference>
<dbReference type="PANTHER" id="PTHR24291:SF201">
    <property type="entry name" value="CYTOCHROME P450, FAMILY 4, SUBFAMILY B, POLYPEPTIDE 7"/>
    <property type="match status" value="1"/>
</dbReference>
<dbReference type="CDD" id="cd20659">
    <property type="entry name" value="CYP4B_4F-like"/>
    <property type="match status" value="1"/>
</dbReference>
<dbReference type="EMBL" id="JACVVK020000008">
    <property type="protein sequence ID" value="KAK7506002.1"/>
    <property type="molecule type" value="Genomic_DNA"/>
</dbReference>
<sequence length="344" mass="39910">GQKWEHNRRLLAPAFHFDILRPYLSIKNKAADVLLGKLDRYARRCEYFEVFGIVRMFTLDVILKCAFSYETGCQQLGEQHPYIRAVVALSEMAVKRFFQPWLYSDWLYFLTPSGRQFLKHCQKVHAVAEEVIAKRREALRLDSEDAKHKQRYLDFLDILLTARDENGEGLTPSEIRDEVDTFLLAGHDTTTSAISWAMFSLAEHPEIQATCQAEVDELLAGRQTDYIVWEDLSNLPYLTMCIKETLRMYSPLTYIQRELTRDTEIDGHTVPAGCIVNIGIYDVHHNPTVWDHSMEFHPERFREENISARSPFAFIPFSAGPRNCMGQNFAMNEIKLVLARMLHK</sequence>